<gene>
    <name evidence="15" type="primary">paaJ</name>
    <name evidence="16" type="ORF">FBGL_14810</name>
    <name evidence="15" type="ORF">FGL01_17740</name>
    <name evidence="17" type="ORF">SAMN05192550_1885</name>
</gene>
<reference evidence="17 19" key="3">
    <citation type="submission" date="2016-10" db="EMBL/GenBank/DDBJ databases">
        <authorList>
            <person name="Varghese N."/>
            <person name="Submissions S."/>
        </authorList>
    </citation>
    <scope>NUCLEOTIDE SEQUENCE [LARGE SCALE GENOMIC DNA]</scope>
    <source>
        <strain evidence="17 19">Gm-149</strain>
    </source>
</reference>
<evidence type="ECO:0000313" key="16">
    <source>
        <dbReference type="EMBL" id="OCB68852.1"/>
    </source>
</evidence>
<reference evidence="15 20" key="4">
    <citation type="submission" date="2019-07" db="EMBL/GenBank/DDBJ databases">
        <title>Whole genome shotgun sequence of Flavobacterium glycines NBRC 105008.</title>
        <authorList>
            <person name="Hosoyama A."/>
            <person name="Uohara A."/>
            <person name="Ohji S."/>
            <person name="Ichikawa N."/>
        </authorList>
    </citation>
    <scope>NUCLEOTIDE SEQUENCE [LARGE SCALE GENOMIC DNA]</scope>
    <source>
        <strain evidence="15 20">NBRC 105008</strain>
    </source>
</reference>
<proteinExistence type="inferred from homology"/>
<dbReference type="GO" id="GO:0019619">
    <property type="term" value="P:3,4-dihydroxybenzoate catabolic process"/>
    <property type="evidence" value="ECO:0007669"/>
    <property type="project" value="InterPro"/>
</dbReference>
<dbReference type="NCBIfam" id="TIGR02430">
    <property type="entry name" value="pcaF"/>
    <property type="match status" value="1"/>
</dbReference>
<reference evidence="18" key="1">
    <citation type="submission" date="2016-03" db="EMBL/GenBank/DDBJ databases">
        <title>Draft genome sequence of Paenibacillus glacialis DSM 22343.</title>
        <authorList>
            <person name="Shin S.-K."/>
            <person name="Yi H."/>
        </authorList>
    </citation>
    <scope>NUCLEOTIDE SEQUENCE [LARGE SCALE GENOMIC DNA]</scope>
    <source>
        <strain evidence="18">NBRC 105008</strain>
    </source>
</reference>
<evidence type="ECO:0000256" key="4">
    <source>
        <dbReference type="ARBA" id="ARBA00012233"/>
    </source>
</evidence>
<dbReference type="PANTHER" id="PTHR18919:SF107">
    <property type="entry name" value="ACETYL-COA ACETYLTRANSFERASE, CYTOSOLIC"/>
    <property type="match status" value="1"/>
</dbReference>
<dbReference type="NCBIfam" id="NF006551">
    <property type="entry name" value="PRK09050.1"/>
    <property type="match status" value="1"/>
</dbReference>
<feature type="domain" description="Thiolase N-terminal" evidence="13">
    <location>
        <begin position="5"/>
        <end position="269"/>
    </location>
</feature>
<dbReference type="PROSITE" id="PS00099">
    <property type="entry name" value="THIOLASE_3"/>
    <property type="match status" value="1"/>
</dbReference>
<evidence type="ECO:0000259" key="13">
    <source>
        <dbReference type="Pfam" id="PF00108"/>
    </source>
</evidence>
<evidence type="ECO:0000313" key="15">
    <source>
        <dbReference type="EMBL" id="GEL11035.1"/>
    </source>
</evidence>
<evidence type="ECO:0000313" key="18">
    <source>
        <dbReference type="Proteomes" id="UP000093226"/>
    </source>
</evidence>
<dbReference type="PROSITE" id="PS00098">
    <property type="entry name" value="THIOLASE_1"/>
    <property type="match status" value="1"/>
</dbReference>
<dbReference type="FunFam" id="3.40.47.10:FF:000010">
    <property type="entry name" value="Acetyl-CoA acetyltransferase (Thiolase)"/>
    <property type="match status" value="1"/>
</dbReference>
<dbReference type="EC" id="2.3.1.174" evidence="4"/>
<feature type="domain" description="Thiolase C-terminal" evidence="14">
    <location>
        <begin position="277"/>
        <end position="400"/>
    </location>
</feature>
<protein>
    <recommendedName>
        <fullName evidence="5">Beta-ketoadipyl-CoA thiolase</fullName>
        <ecNumber evidence="4">2.3.1.174</ecNumber>
    </recommendedName>
    <alternativeName>
        <fullName evidence="9">3-oxoadipyl-CoA thiolase</fullName>
    </alternativeName>
</protein>
<dbReference type="Proteomes" id="UP000182367">
    <property type="component" value="Unassembled WGS sequence"/>
</dbReference>
<dbReference type="AlphaFoldDB" id="A0A1B9DGL6"/>
<evidence type="ECO:0000256" key="7">
    <source>
        <dbReference type="ARBA" id="ARBA00022797"/>
    </source>
</evidence>
<dbReference type="SUPFAM" id="SSF53901">
    <property type="entry name" value="Thiolase-like"/>
    <property type="match status" value="2"/>
</dbReference>
<feature type="active site" description="Proton acceptor" evidence="11">
    <location>
        <position position="358"/>
    </location>
</feature>
<dbReference type="InterPro" id="IPR016039">
    <property type="entry name" value="Thiolase-like"/>
</dbReference>
<dbReference type="InterPro" id="IPR020610">
    <property type="entry name" value="Thiolase_AS"/>
</dbReference>
<evidence type="ECO:0000256" key="3">
    <source>
        <dbReference type="ARBA" id="ARBA00010982"/>
    </source>
</evidence>
<evidence type="ECO:0000256" key="6">
    <source>
        <dbReference type="ARBA" id="ARBA00022679"/>
    </source>
</evidence>
<evidence type="ECO:0000256" key="12">
    <source>
        <dbReference type="RuleBase" id="RU003557"/>
    </source>
</evidence>
<evidence type="ECO:0000313" key="20">
    <source>
        <dbReference type="Proteomes" id="UP000321579"/>
    </source>
</evidence>
<dbReference type="GO" id="GO:0033812">
    <property type="term" value="F:3-oxoadipyl-CoA thiolase activity"/>
    <property type="evidence" value="ECO:0007669"/>
    <property type="project" value="UniProtKB-EC"/>
</dbReference>
<dbReference type="RefSeq" id="WP_066329755.1">
    <property type="nucleotide sequence ID" value="NZ_BJVF01000002.1"/>
</dbReference>
<evidence type="ECO:0000256" key="2">
    <source>
        <dbReference type="ARBA" id="ARBA00005071"/>
    </source>
</evidence>
<keyword evidence="7" id="KW-0058">Aromatic hydrocarbons catabolism</keyword>
<evidence type="ECO:0000256" key="5">
    <source>
        <dbReference type="ARBA" id="ARBA00016181"/>
    </source>
</evidence>
<dbReference type="OrthoDB" id="9764892at2"/>
<reference evidence="16" key="2">
    <citation type="submission" date="2016-03" db="EMBL/GenBank/DDBJ databases">
        <authorList>
            <person name="Ploux O."/>
        </authorList>
    </citation>
    <scope>NUCLEOTIDE SEQUENCE</scope>
    <source>
        <strain evidence="16">NBRC 105008</strain>
    </source>
</reference>
<dbReference type="InterPro" id="IPR020613">
    <property type="entry name" value="Thiolase_CS"/>
</dbReference>
<organism evidence="16 18">
    <name type="scientific">Flavobacterium glycines</name>
    <dbReference type="NCBI Taxonomy" id="551990"/>
    <lineage>
        <taxon>Bacteria</taxon>
        <taxon>Pseudomonadati</taxon>
        <taxon>Bacteroidota</taxon>
        <taxon>Flavobacteriia</taxon>
        <taxon>Flavobacteriales</taxon>
        <taxon>Flavobacteriaceae</taxon>
        <taxon>Flavobacterium</taxon>
    </lineage>
</organism>
<dbReference type="InterPro" id="IPR002155">
    <property type="entry name" value="Thiolase"/>
</dbReference>
<comment type="similarity">
    <text evidence="3 12">Belongs to the thiolase-like superfamily. Thiolase family.</text>
</comment>
<dbReference type="STRING" id="551990.SAMN05192550_1885"/>
<feature type="active site" description="Proton acceptor" evidence="11">
    <location>
        <position position="388"/>
    </location>
</feature>
<evidence type="ECO:0000259" key="14">
    <source>
        <dbReference type="Pfam" id="PF02803"/>
    </source>
</evidence>
<sequence length="405" mass="43485">MNHSYIIDAIRTPIGSFGGSLSTLRADDLAALTIKELVKRNPNIPVEMIDEVILGNHNQAGEDNRNVARMASLLAGLPFTVPAQTVNRLCASGMSAVIDASRSIQVGDAEIMIAGGMEHMTRSPWVISKTSKPFGNDAQMFDSSFGWRFVNPKMQAMYGTDAMGVTAENLVEMYNISREDQDLFAYNSQQKAFAAQQNWRLAEEIVPIEFTDKKGTVTVFDKDEFVKGNTTLEKLAALRAVFKKENGTVTAGNASGLNDGSAAMLLASEKAIKKYNLTPKARIVASAIVGVEPRIMGIGPVGATQKALEKAGLTLADIDIIELNEAFAAQSLACTRALGLADNDPRINPNGGAIALGHPLGMSGTRILQTATIELQKQNKRYALCTMCIGVGMGYAVIIENVNVK</sequence>
<dbReference type="InterPro" id="IPR020616">
    <property type="entry name" value="Thiolase_N"/>
</dbReference>
<dbReference type="PANTHER" id="PTHR18919">
    <property type="entry name" value="ACETYL-COA C-ACYLTRANSFERASE"/>
    <property type="match status" value="1"/>
</dbReference>
<comment type="catalytic activity">
    <reaction evidence="10">
        <text>succinyl-CoA + acetyl-CoA = 3-oxoadipyl-CoA + CoA</text>
        <dbReference type="Rhea" id="RHEA:19481"/>
        <dbReference type="ChEBI" id="CHEBI:57287"/>
        <dbReference type="ChEBI" id="CHEBI:57288"/>
        <dbReference type="ChEBI" id="CHEBI:57292"/>
        <dbReference type="ChEBI" id="CHEBI:57348"/>
        <dbReference type="EC" id="2.3.1.174"/>
    </reaction>
</comment>
<dbReference type="Pfam" id="PF02803">
    <property type="entry name" value="Thiolase_C"/>
    <property type="match status" value="1"/>
</dbReference>
<evidence type="ECO:0000313" key="19">
    <source>
        <dbReference type="Proteomes" id="UP000182367"/>
    </source>
</evidence>
<dbReference type="PIRSF" id="PIRSF000429">
    <property type="entry name" value="Ac-CoA_Ac_transf"/>
    <property type="match status" value="1"/>
</dbReference>
<evidence type="ECO:0000256" key="11">
    <source>
        <dbReference type="PIRSR" id="PIRSR000429-1"/>
    </source>
</evidence>
<dbReference type="Gene3D" id="3.40.47.10">
    <property type="match status" value="1"/>
</dbReference>
<name>A0A1B9DGL6_9FLAO</name>
<accession>A0A1B9DGL6</accession>
<evidence type="ECO:0000256" key="10">
    <source>
        <dbReference type="ARBA" id="ARBA00048527"/>
    </source>
</evidence>
<keyword evidence="6 12" id="KW-0808">Transferase</keyword>
<dbReference type="EMBL" id="LVEO01000029">
    <property type="protein sequence ID" value="OCB68852.1"/>
    <property type="molecule type" value="Genomic_DNA"/>
</dbReference>
<feature type="active site" description="Acyl-thioester intermediate" evidence="11">
    <location>
        <position position="90"/>
    </location>
</feature>
<dbReference type="InterPro" id="IPR020617">
    <property type="entry name" value="Thiolase_C"/>
</dbReference>
<keyword evidence="19" id="KW-1185">Reference proteome</keyword>
<dbReference type="EMBL" id="FNEO01000002">
    <property type="protein sequence ID" value="SDJ31431.1"/>
    <property type="molecule type" value="Genomic_DNA"/>
</dbReference>
<dbReference type="Proteomes" id="UP000093226">
    <property type="component" value="Unassembled WGS sequence"/>
</dbReference>
<dbReference type="Proteomes" id="UP000321579">
    <property type="component" value="Unassembled WGS sequence"/>
</dbReference>
<evidence type="ECO:0000256" key="8">
    <source>
        <dbReference type="ARBA" id="ARBA00023315"/>
    </source>
</evidence>
<comment type="function">
    <text evidence="1">Catalyzes thiolytic cleavage of beta-ketoadipyl-CoA to succinyl-CoA and acetyl-CoA.</text>
</comment>
<dbReference type="PROSITE" id="PS00737">
    <property type="entry name" value="THIOLASE_2"/>
    <property type="match status" value="1"/>
</dbReference>
<evidence type="ECO:0000313" key="17">
    <source>
        <dbReference type="EMBL" id="SDJ31431.1"/>
    </source>
</evidence>
<dbReference type="CDD" id="cd00751">
    <property type="entry name" value="thiolase"/>
    <property type="match status" value="1"/>
</dbReference>
<evidence type="ECO:0000256" key="1">
    <source>
        <dbReference type="ARBA" id="ARBA00003720"/>
    </source>
</evidence>
<dbReference type="InterPro" id="IPR012793">
    <property type="entry name" value="PcaF"/>
</dbReference>
<dbReference type="NCBIfam" id="TIGR01930">
    <property type="entry name" value="AcCoA-C-Actrans"/>
    <property type="match status" value="1"/>
</dbReference>
<evidence type="ECO:0000256" key="9">
    <source>
        <dbReference type="ARBA" id="ARBA00041222"/>
    </source>
</evidence>
<keyword evidence="8 12" id="KW-0012">Acyltransferase</keyword>
<dbReference type="EMBL" id="BJVF01000002">
    <property type="protein sequence ID" value="GEL11035.1"/>
    <property type="molecule type" value="Genomic_DNA"/>
</dbReference>
<comment type="pathway">
    <text evidence="2">Aromatic compound metabolism; beta-ketoadipate pathway; acetyl-CoA and succinyl-CoA from 3-oxoadipate: step 2/2.</text>
</comment>
<comment type="caution">
    <text evidence="16">The sequence shown here is derived from an EMBL/GenBank/DDBJ whole genome shotgun (WGS) entry which is preliminary data.</text>
</comment>
<dbReference type="Pfam" id="PF00108">
    <property type="entry name" value="Thiolase_N"/>
    <property type="match status" value="1"/>
</dbReference>
<dbReference type="InterPro" id="IPR020615">
    <property type="entry name" value="Thiolase_acyl_enz_int_AS"/>
</dbReference>